<reference evidence="2" key="2">
    <citation type="journal article" date="2008" name="Nucleic Acids Res.">
        <title>The rice annotation project database (RAP-DB): 2008 update.</title>
        <authorList>
            <consortium name="The rice annotation project (RAP)"/>
        </authorList>
    </citation>
    <scope>GENOME REANNOTATION</scope>
    <source>
        <strain evidence="2">cv. Nipponbare</strain>
    </source>
</reference>
<dbReference type="KEGG" id="dosa:Os03g0233750"/>
<reference evidence="1 2" key="1">
    <citation type="journal article" date="2005" name="Nature">
        <title>The map-based sequence of the rice genome.</title>
        <authorList>
            <consortium name="International rice genome sequencing project (IRGSP)"/>
            <person name="Matsumoto T."/>
            <person name="Wu J."/>
            <person name="Kanamori H."/>
            <person name="Katayose Y."/>
            <person name="Fujisawa M."/>
            <person name="Namiki N."/>
            <person name="Mizuno H."/>
            <person name="Yamamoto K."/>
            <person name="Antonio B.A."/>
            <person name="Baba T."/>
            <person name="Sakata K."/>
            <person name="Nagamura Y."/>
            <person name="Aoki H."/>
            <person name="Arikawa K."/>
            <person name="Arita K."/>
            <person name="Bito T."/>
            <person name="Chiden Y."/>
            <person name="Fujitsuka N."/>
            <person name="Fukunaka R."/>
            <person name="Hamada M."/>
            <person name="Harada C."/>
            <person name="Hayashi A."/>
            <person name="Hijishita S."/>
            <person name="Honda M."/>
            <person name="Hosokawa S."/>
            <person name="Ichikawa Y."/>
            <person name="Idonuma A."/>
            <person name="Iijima M."/>
            <person name="Ikeda M."/>
            <person name="Ikeno M."/>
            <person name="Ito K."/>
            <person name="Ito S."/>
            <person name="Ito T."/>
            <person name="Ito Y."/>
            <person name="Ito Y."/>
            <person name="Iwabuchi A."/>
            <person name="Kamiya K."/>
            <person name="Karasawa W."/>
            <person name="Kurita K."/>
            <person name="Katagiri S."/>
            <person name="Kikuta A."/>
            <person name="Kobayashi H."/>
            <person name="Kobayashi N."/>
            <person name="Machita K."/>
            <person name="Maehara T."/>
            <person name="Masukawa M."/>
            <person name="Mizubayashi T."/>
            <person name="Mukai Y."/>
            <person name="Nagasaki H."/>
            <person name="Nagata Y."/>
            <person name="Naito S."/>
            <person name="Nakashima M."/>
            <person name="Nakama Y."/>
            <person name="Nakamichi Y."/>
            <person name="Nakamura M."/>
            <person name="Meguro A."/>
            <person name="Negishi M."/>
            <person name="Ohta I."/>
            <person name="Ohta T."/>
            <person name="Okamoto M."/>
            <person name="Ono N."/>
            <person name="Saji S."/>
            <person name="Sakaguchi M."/>
            <person name="Sakai K."/>
            <person name="Shibata M."/>
            <person name="Shimokawa T."/>
            <person name="Song J."/>
            <person name="Takazaki Y."/>
            <person name="Terasawa K."/>
            <person name="Tsugane M."/>
            <person name="Tsuji K."/>
            <person name="Ueda S."/>
            <person name="Waki K."/>
            <person name="Yamagata H."/>
            <person name="Yamamoto M."/>
            <person name="Yamamoto S."/>
            <person name="Yamane H."/>
            <person name="Yoshiki S."/>
            <person name="Yoshihara R."/>
            <person name="Yukawa K."/>
            <person name="Zhong H."/>
            <person name="Yano M."/>
            <person name="Yuan Q."/>
            <person name="Ouyang S."/>
            <person name="Liu J."/>
            <person name="Jones K.M."/>
            <person name="Gansberger K."/>
            <person name="Moffat K."/>
            <person name="Hill J."/>
            <person name="Bera J."/>
            <person name="Fadrosh D."/>
            <person name="Jin S."/>
            <person name="Johri S."/>
            <person name="Kim M."/>
            <person name="Overton L."/>
            <person name="Reardon M."/>
            <person name="Tsitrin T."/>
            <person name="Vuong H."/>
            <person name="Weaver B."/>
            <person name="Ciecko A."/>
            <person name="Tallon L."/>
            <person name="Jackson J."/>
            <person name="Pai G."/>
            <person name="Aken S.V."/>
            <person name="Utterback T."/>
            <person name="Reidmuller S."/>
            <person name="Feldblyum T."/>
            <person name="Hsiao J."/>
            <person name="Zismann V."/>
            <person name="Iobst S."/>
            <person name="de Vazeille A.R."/>
            <person name="Buell C.R."/>
            <person name="Ying K."/>
            <person name="Li Y."/>
            <person name="Lu T."/>
            <person name="Huang Y."/>
            <person name="Zhao Q."/>
            <person name="Feng Q."/>
            <person name="Zhang L."/>
            <person name="Zhu J."/>
            <person name="Weng Q."/>
            <person name="Mu J."/>
            <person name="Lu Y."/>
            <person name="Fan D."/>
            <person name="Liu Y."/>
            <person name="Guan J."/>
            <person name="Zhang Y."/>
            <person name="Yu S."/>
            <person name="Liu X."/>
            <person name="Zhang Y."/>
            <person name="Hong G."/>
            <person name="Han B."/>
            <person name="Choisne N."/>
            <person name="Demange N."/>
            <person name="Orjeda G."/>
            <person name="Samain S."/>
            <person name="Cattolico L."/>
            <person name="Pelletier E."/>
            <person name="Couloux A."/>
            <person name="Segurens B."/>
            <person name="Wincker P."/>
            <person name="D'Hont A."/>
            <person name="Scarpelli C."/>
            <person name="Weissenbach J."/>
            <person name="Salanoubat M."/>
            <person name="Quetier F."/>
            <person name="Yu Y."/>
            <person name="Kim H.R."/>
            <person name="Rambo T."/>
            <person name="Currie J."/>
            <person name="Collura K."/>
            <person name="Luo M."/>
            <person name="Yang T."/>
            <person name="Ammiraju J.S.S."/>
            <person name="Engler F."/>
            <person name="Soderlund C."/>
            <person name="Wing R.A."/>
            <person name="Palmer L.E."/>
            <person name="de la Bastide M."/>
            <person name="Spiegel L."/>
            <person name="Nascimento L."/>
            <person name="Zutavern T."/>
            <person name="O'Shaughnessy A."/>
            <person name="Dike S."/>
            <person name="Dedhia N."/>
            <person name="Preston R."/>
            <person name="Balija V."/>
            <person name="McCombie W.R."/>
            <person name="Chow T."/>
            <person name="Chen H."/>
            <person name="Chung M."/>
            <person name="Chen C."/>
            <person name="Shaw J."/>
            <person name="Wu H."/>
            <person name="Hsiao K."/>
            <person name="Chao Y."/>
            <person name="Chu M."/>
            <person name="Cheng C."/>
            <person name="Hour A."/>
            <person name="Lee P."/>
            <person name="Lin S."/>
            <person name="Lin Y."/>
            <person name="Liou J."/>
            <person name="Liu S."/>
            <person name="Hsing Y."/>
            <person name="Raghuvanshi S."/>
            <person name="Mohanty A."/>
            <person name="Bharti A.K."/>
            <person name="Gaur A."/>
            <person name="Gupta V."/>
            <person name="Kumar D."/>
            <person name="Ravi V."/>
            <person name="Vij S."/>
            <person name="Kapur A."/>
            <person name="Khurana P."/>
            <person name="Khurana P."/>
            <person name="Khurana J.P."/>
            <person name="Tyagi A.K."/>
            <person name="Gaikwad K."/>
            <person name="Singh A."/>
            <person name="Dalal V."/>
            <person name="Srivastava S."/>
            <person name="Dixit A."/>
            <person name="Pal A.K."/>
            <person name="Ghazi I.A."/>
            <person name="Yadav M."/>
            <person name="Pandit A."/>
            <person name="Bhargava A."/>
            <person name="Sureshbabu K."/>
            <person name="Batra K."/>
            <person name="Sharma T.R."/>
            <person name="Mohapatra T."/>
            <person name="Singh N.K."/>
            <person name="Messing J."/>
            <person name="Nelson A.B."/>
            <person name="Fuks G."/>
            <person name="Kavchok S."/>
            <person name="Keizer G."/>
            <person name="Linton E."/>
            <person name="Llaca V."/>
            <person name="Song R."/>
            <person name="Tanyolac B."/>
            <person name="Young S."/>
            <person name="Ho-Il K."/>
            <person name="Hahn J.H."/>
            <person name="Sangsakoo G."/>
            <person name="Vanavichit A."/>
            <person name="de Mattos Luiz.A.T."/>
            <person name="Zimmer P.D."/>
            <person name="Malone G."/>
            <person name="Dellagostin O."/>
            <person name="de Oliveira A.C."/>
            <person name="Bevan M."/>
            <person name="Bancroft I."/>
            <person name="Minx P."/>
            <person name="Cordum H."/>
            <person name="Wilson R."/>
            <person name="Cheng Z."/>
            <person name="Jin W."/>
            <person name="Jiang J."/>
            <person name="Leong S.A."/>
            <person name="Iwama H."/>
            <person name="Gojobori T."/>
            <person name="Itoh T."/>
            <person name="Niimura Y."/>
            <person name="Fujii Y."/>
            <person name="Habara T."/>
            <person name="Sakai H."/>
            <person name="Sato Y."/>
            <person name="Wilson G."/>
            <person name="Kumar K."/>
            <person name="McCouch S."/>
            <person name="Juretic N."/>
            <person name="Hoen D."/>
            <person name="Wright S."/>
            <person name="Bruskiewich R."/>
            <person name="Bureau T."/>
            <person name="Miyao A."/>
            <person name="Hirochika H."/>
            <person name="Nishikawa T."/>
            <person name="Kadowaki K."/>
            <person name="Sugiura M."/>
            <person name="Burr B."/>
            <person name="Sasaki T."/>
        </authorList>
    </citation>
    <scope>NUCLEOTIDE SEQUENCE [LARGE SCALE GENOMIC DNA]</scope>
    <source>
        <strain evidence="2">cv. Nipponbare</strain>
    </source>
</reference>
<evidence type="ECO:0000313" key="1">
    <source>
        <dbReference type="EMBL" id="BAH92061.1"/>
    </source>
</evidence>
<gene>
    <name evidence="1" type="ordered locus">Os03g0233750</name>
</gene>
<protein>
    <submittedName>
        <fullName evidence="1">Os03g0233750 protein</fullName>
    </submittedName>
</protein>
<dbReference type="AlphaFoldDB" id="C7J0L3"/>
<dbReference type="Proteomes" id="UP000000763">
    <property type="component" value="Chromosome 3"/>
</dbReference>
<accession>C7J0L3</accession>
<organism evidence="1 2">
    <name type="scientific">Oryza sativa subsp. japonica</name>
    <name type="common">Rice</name>
    <dbReference type="NCBI Taxonomy" id="39947"/>
    <lineage>
        <taxon>Eukaryota</taxon>
        <taxon>Viridiplantae</taxon>
        <taxon>Streptophyta</taxon>
        <taxon>Embryophyta</taxon>
        <taxon>Tracheophyta</taxon>
        <taxon>Spermatophyta</taxon>
        <taxon>Magnoliopsida</taxon>
        <taxon>Liliopsida</taxon>
        <taxon>Poales</taxon>
        <taxon>Poaceae</taxon>
        <taxon>BOP clade</taxon>
        <taxon>Oryzoideae</taxon>
        <taxon>Oryzeae</taxon>
        <taxon>Oryzinae</taxon>
        <taxon>Oryza</taxon>
        <taxon>Oryza sativa</taxon>
    </lineage>
</organism>
<dbReference type="EMBL" id="AP008209">
    <property type="protein sequence ID" value="BAH92061.1"/>
    <property type="molecule type" value="Genomic_DNA"/>
</dbReference>
<proteinExistence type="predicted"/>
<evidence type="ECO:0000313" key="2">
    <source>
        <dbReference type="Proteomes" id="UP000000763"/>
    </source>
</evidence>
<name>C7J0L3_ORYSJ</name>
<sequence length="80" mass="9264">MSVSTPLQVYDKDLIAKWFNRSEMKESFQTSSCTSTKDRGKVWHGLRALARLFAEGDTLAEQMERCRSEEWLRPIPVLSL</sequence>